<feature type="chain" id="PRO_5042578868" evidence="10">
    <location>
        <begin position="20"/>
        <end position="681"/>
    </location>
</feature>
<dbReference type="InterPro" id="IPR036852">
    <property type="entry name" value="Peptidase_S8/S53_dom_sf"/>
</dbReference>
<gene>
    <name evidence="12" type="ORF">LECACI_7A001081</name>
</gene>
<evidence type="ECO:0000256" key="3">
    <source>
        <dbReference type="ARBA" id="ARBA00022723"/>
    </source>
</evidence>
<comment type="cofactor">
    <cofactor evidence="8">
        <name>Ca(2+)</name>
        <dbReference type="ChEBI" id="CHEBI:29108"/>
    </cofactor>
    <text evidence="8">Binds 1 Ca(2+) ion per subunit.</text>
</comment>
<dbReference type="InterPro" id="IPR050819">
    <property type="entry name" value="Tripeptidyl-peptidase_I"/>
</dbReference>
<dbReference type="EMBL" id="CAVMBE010000004">
    <property type="protein sequence ID" value="CAK3814483.1"/>
    <property type="molecule type" value="Genomic_DNA"/>
</dbReference>
<dbReference type="GO" id="GO:0004252">
    <property type="term" value="F:serine-type endopeptidase activity"/>
    <property type="evidence" value="ECO:0007669"/>
    <property type="project" value="UniProtKB-UniRule"/>
</dbReference>
<evidence type="ECO:0000256" key="4">
    <source>
        <dbReference type="ARBA" id="ARBA00022801"/>
    </source>
</evidence>
<dbReference type="Gene3D" id="3.40.50.200">
    <property type="entry name" value="Peptidase S8/S53 domain"/>
    <property type="match status" value="1"/>
</dbReference>
<keyword evidence="13" id="KW-1185">Reference proteome</keyword>
<keyword evidence="4 8" id="KW-0378">Hydrolase</keyword>
<evidence type="ECO:0000256" key="6">
    <source>
        <dbReference type="ARBA" id="ARBA00022837"/>
    </source>
</evidence>
<dbReference type="GO" id="GO:0006508">
    <property type="term" value="P:proteolysis"/>
    <property type="evidence" value="ECO:0007669"/>
    <property type="project" value="UniProtKB-KW"/>
</dbReference>
<evidence type="ECO:0000313" key="13">
    <source>
        <dbReference type="Proteomes" id="UP001296104"/>
    </source>
</evidence>
<comment type="subcellular location">
    <subcellularLocation>
        <location evidence="1">Secreted</location>
        <location evidence="1">Extracellular space</location>
    </subcellularLocation>
</comment>
<dbReference type="GO" id="GO:0046872">
    <property type="term" value="F:metal ion binding"/>
    <property type="evidence" value="ECO:0007669"/>
    <property type="project" value="UniProtKB-UniRule"/>
</dbReference>
<dbReference type="SMART" id="SM00944">
    <property type="entry name" value="Pro-kuma_activ"/>
    <property type="match status" value="1"/>
</dbReference>
<protein>
    <submittedName>
        <fullName evidence="12">Tripeptidyl-peptidase sed1</fullName>
    </submittedName>
</protein>
<reference evidence="12" key="1">
    <citation type="submission" date="2023-11" db="EMBL/GenBank/DDBJ databases">
        <authorList>
            <person name="Alioto T."/>
            <person name="Alioto T."/>
            <person name="Gomez Garrido J."/>
        </authorList>
    </citation>
    <scope>NUCLEOTIDE SEQUENCE</scope>
</reference>
<dbReference type="CDD" id="cd04056">
    <property type="entry name" value="Peptidases_S53"/>
    <property type="match status" value="1"/>
</dbReference>
<dbReference type="InterPro" id="IPR030400">
    <property type="entry name" value="Sedolisin_dom"/>
</dbReference>
<evidence type="ECO:0000256" key="10">
    <source>
        <dbReference type="SAM" id="SignalP"/>
    </source>
</evidence>
<keyword evidence="5 8" id="KW-0720">Serine protease</keyword>
<keyword evidence="3 8" id="KW-0479">Metal-binding</keyword>
<feature type="active site" description="Charge relay system" evidence="8">
    <location>
        <position position="318"/>
    </location>
</feature>
<feature type="binding site" evidence="8">
    <location>
        <position position="640"/>
    </location>
    <ligand>
        <name>Ca(2+)</name>
        <dbReference type="ChEBI" id="CHEBI:29108"/>
    </ligand>
</feature>
<dbReference type="GO" id="GO:0005576">
    <property type="term" value="C:extracellular region"/>
    <property type="evidence" value="ECO:0007669"/>
    <property type="project" value="UniProtKB-SubCell"/>
</dbReference>
<dbReference type="GO" id="GO:0008240">
    <property type="term" value="F:tripeptidyl-peptidase activity"/>
    <property type="evidence" value="ECO:0007669"/>
    <property type="project" value="TreeGrafter"/>
</dbReference>
<feature type="binding site" evidence="8">
    <location>
        <position position="639"/>
    </location>
    <ligand>
        <name>Ca(2+)</name>
        <dbReference type="ChEBI" id="CHEBI:29108"/>
    </ligand>
</feature>
<dbReference type="PANTHER" id="PTHR14218">
    <property type="entry name" value="PROTEASE S8 TRIPEPTIDYL PEPTIDASE I CLN2"/>
    <property type="match status" value="1"/>
</dbReference>
<feature type="active site" description="Charge relay system" evidence="8">
    <location>
        <position position="314"/>
    </location>
</feature>
<accession>A0AAI8YSA8</accession>
<dbReference type="SUPFAM" id="SSF54897">
    <property type="entry name" value="Protease propeptides/inhibitors"/>
    <property type="match status" value="1"/>
</dbReference>
<evidence type="ECO:0000256" key="7">
    <source>
        <dbReference type="ARBA" id="ARBA00023145"/>
    </source>
</evidence>
<dbReference type="PROSITE" id="PS51695">
    <property type="entry name" value="SEDOLISIN"/>
    <property type="match status" value="1"/>
</dbReference>
<dbReference type="Pfam" id="PF09286">
    <property type="entry name" value="Pro-kuma_activ"/>
    <property type="match status" value="1"/>
</dbReference>
<keyword evidence="10" id="KW-0732">Signal</keyword>
<keyword evidence="7" id="KW-0865">Zymogen</keyword>
<evidence type="ECO:0000256" key="9">
    <source>
        <dbReference type="SAM" id="MobiDB-lite"/>
    </source>
</evidence>
<dbReference type="PANTHER" id="PTHR14218:SF19">
    <property type="entry name" value="SERINE PROTEASE AORO, PUTATIVE (AFU_ORTHOLOGUE AFUA_6G10250)-RELATED"/>
    <property type="match status" value="1"/>
</dbReference>
<dbReference type="SUPFAM" id="SSF52743">
    <property type="entry name" value="Subtilisin-like"/>
    <property type="match status" value="1"/>
</dbReference>
<proteinExistence type="predicted"/>
<evidence type="ECO:0000256" key="2">
    <source>
        <dbReference type="ARBA" id="ARBA00022670"/>
    </source>
</evidence>
<dbReference type="CDD" id="cd11377">
    <property type="entry name" value="Pro-peptidase_S53"/>
    <property type="match status" value="1"/>
</dbReference>
<evidence type="ECO:0000256" key="8">
    <source>
        <dbReference type="PROSITE-ProRule" id="PRU01032"/>
    </source>
</evidence>
<feature type="domain" description="Peptidase S53" evidence="11">
    <location>
        <begin position="237"/>
        <end position="680"/>
    </location>
</feature>
<keyword evidence="2 8" id="KW-0645">Protease</keyword>
<dbReference type="Proteomes" id="UP001296104">
    <property type="component" value="Unassembled WGS sequence"/>
</dbReference>
<evidence type="ECO:0000313" key="12">
    <source>
        <dbReference type="EMBL" id="CAK3814483.1"/>
    </source>
</evidence>
<evidence type="ECO:0000259" key="11">
    <source>
        <dbReference type="PROSITE" id="PS51695"/>
    </source>
</evidence>
<organism evidence="12 13">
    <name type="scientific">Lecanosticta acicola</name>
    <dbReference type="NCBI Taxonomy" id="111012"/>
    <lineage>
        <taxon>Eukaryota</taxon>
        <taxon>Fungi</taxon>
        <taxon>Dikarya</taxon>
        <taxon>Ascomycota</taxon>
        <taxon>Pezizomycotina</taxon>
        <taxon>Dothideomycetes</taxon>
        <taxon>Dothideomycetidae</taxon>
        <taxon>Mycosphaerellales</taxon>
        <taxon>Mycosphaerellaceae</taxon>
        <taxon>Lecanosticta</taxon>
    </lineage>
</organism>
<name>A0AAI8YSA8_9PEZI</name>
<dbReference type="AlphaFoldDB" id="A0AAI8YSA8"/>
<sequence length="681" mass="74166">MILSNIVLVASLFCIPVLSLPRTDHVLHEKRSEGINRLYRRGARVPSDAFIPLRIGLVQQNLETGHERLMAIAHPDSPQYGQHLTAGEIHDIFQPSVETFESVRTWLVNFGVEEASILQFENRGWLAVNISVRKFEEMFKTELFEHEHIHSGQIRVGCEEYSLPRRLRRSIDYITPGVKLSAPMRKRSVKRSPGGSPWHYSTGPRPAPPGWSPPHDFPGNWSLPTYLPPELQDCGRNITPACERALYDIPIPTKADSRNTVGLFEVGDHYAQADLNLFYAKYAPRIPQGTSPVPAYVDGAIGPVDQGSEMEGGEAIIDIATIASLVYPQTVTLYQTEDQPQAELELQGKLSGFLNTFLDALDGSYCNYSAYGISGNSPGIDASYPDNVPGGYNAPLQCGVYTPARVISISYGESESDLPINYQRRQCNEFMKLGLQGHTIFFSSGDFGVAAAPGDGSDSGCLSGSGQNQTVYAPNTPASCPYVTSVGGTQLNADETVHDPETALQQNMGAGPLSLFASHGGFSNYFSTPSYQQQAVENYFKKYDPGHPYYITNEDGTNIGENGGIYNRAGRGIPDVSSNGANFHAFVGGVDRKWFGTSLAAPTWASIITLINEERTAVGKGPVGFVNPVLYENTDVFTDITNGSNPNCGSSGFTAQPGWDPVTGLGTPRYPKLLQLFMGLP</sequence>
<comment type="caution">
    <text evidence="12">The sequence shown here is derived from an EMBL/GenBank/DDBJ whole genome shotgun (WGS) entry which is preliminary data.</text>
</comment>
<feature type="active site" description="Charge relay system" evidence="8">
    <location>
        <position position="598"/>
    </location>
</feature>
<evidence type="ECO:0000256" key="5">
    <source>
        <dbReference type="ARBA" id="ARBA00022825"/>
    </source>
</evidence>
<evidence type="ECO:0000256" key="1">
    <source>
        <dbReference type="ARBA" id="ARBA00004239"/>
    </source>
</evidence>
<feature type="binding site" evidence="8">
    <location>
        <position position="658"/>
    </location>
    <ligand>
        <name>Ca(2+)</name>
        <dbReference type="ChEBI" id="CHEBI:29108"/>
    </ligand>
</feature>
<feature type="binding site" evidence="8">
    <location>
        <position position="660"/>
    </location>
    <ligand>
        <name>Ca(2+)</name>
        <dbReference type="ChEBI" id="CHEBI:29108"/>
    </ligand>
</feature>
<feature type="region of interest" description="Disordered" evidence="9">
    <location>
        <begin position="184"/>
        <end position="212"/>
    </location>
</feature>
<feature type="signal peptide" evidence="10">
    <location>
        <begin position="1"/>
        <end position="19"/>
    </location>
</feature>
<keyword evidence="6 8" id="KW-0106">Calcium</keyword>
<dbReference type="InterPro" id="IPR015366">
    <property type="entry name" value="S53_propep"/>
</dbReference>